<comment type="caution">
    <text evidence="3">The sequence shown here is derived from an EMBL/GenBank/DDBJ whole genome shotgun (WGS) entry which is preliminary data.</text>
</comment>
<dbReference type="RefSeq" id="WP_307203880.1">
    <property type="nucleotide sequence ID" value="NZ_JAUSSU010000004.1"/>
</dbReference>
<dbReference type="NCBIfam" id="NF037970">
    <property type="entry name" value="vanZ_1"/>
    <property type="match status" value="1"/>
</dbReference>
<dbReference type="InterPro" id="IPR006976">
    <property type="entry name" value="VanZ-like"/>
</dbReference>
<gene>
    <name evidence="3" type="ORF">J2T15_002381</name>
</gene>
<evidence type="ECO:0000259" key="2">
    <source>
        <dbReference type="Pfam" id="PF04892"/>
    </source>
</evidence>
<dbReference type="Proteomes" id="UP001229346">
    <property type="component" value="Unassembled WGS sequence"/>
</dbReference>
<organism evidence="3 4">
    <name type="scientific">Paenibacillus harenae</name>
    <dbReference type="NCBI Taxonomy" id="306543"/>
    <lineage>
        <taxon>Bacteria</taxon>
        <taxon>Bacillati</taxon>
        <taxon>Bacillota</taxon>
        <taxon>Bacilli</taxon>
        <taxon>Bacillales</taxon>
        <taxon>Paenibacillaceae</taxon>
        <taxon>Paenibacillus</taxon>
    </lineage>
</organism>
<dbReference type="Pfam" id="PF04892">
    <property type="entry name" value="VanZ"/>
    <property type="match status" value="1"/>
</dbReference>
<keyword evidence="1" id="KW-1133">Transmembrane helix</keyword>
<keyword evidence="1" id="KW-0472">Membrane</keyword>
<keyword evidence="1" id="KW-0812">Transmembrane</keyword>
<feature type="domain" description="VanZ-like" evidence="2">
    <location>
        <begin position="21"/>
        <end position="131"/>
    </location>
</feature>
<accession>A0ABT9U1G7</accession>
<evidence type="ECO:0000256" key="1">
    <source>
        <dbReference type="SAM" id="Phobius"/>
    </source>
</evidence>
<evidence type="ECO:0000313" key="3">
    <source>
        <dbReference type="EMBL" id="MDQ0112946.1"/>
    </source>
</evidence>
<proteinExistence type="predicted"/>
<keyword evidence="4" id="KW-1185">Reference proteome</keyword>
<protein>
    <submittedName>
        <fullName evidence="3">VanZ family protein</fullName>
    </submittedName>
</protein>
<name>A0ABT9U1G7_PAEHA</name>
<feature type="transmembrane region" description="Helical" evidence="1">
    <location>
        <begin position="59"/>
        <end position="76"/>
    </location>
</feature>
<reference evidence="3 4" key="1">
    <citation type="submission" date="2023-07" db="EMBL/GenBank/DDBJ databases">
        <title>Sorghum-associated microbial communities from plants grown in Nebraska, USA.</title>
        <authorList>
            <person name="Schachtman D."/>
        </authorList>
    </citation>
    <scope>NUCLEOTIDE SEQUENCE [LARGE SCALE GENOMIC DNA]</scope>
    <source>
        <strain evidence="3 4">CC482</strain>
    </source>
</reference>
<sequence length="149" mass="17226">MKQTETIRRMKPRIKIYRFIPAVLWMAVIFALSSRTGEQLDTVLPLLQKLLPFMDDFNWGHFVSYFLLAMLLDYGFGRRSERVSVKLLTIVLCGAYGVTDEYHQSFVGGRMLDPLDLRNDIIGASVWVLIGLLRPISRLRRKLSHPNSQ</sequence>
<dbReference type="EMBL" id="JAUSSU010000004">
    <property type="protein sequence ID" value="MDQ0112946.1"/>
    <property type="molecule type" value="Genomic_DNA"/>
</dbReference>
<evidence type="ECO:0000313" key="4">
    <source>
        <dbReference type="Proteomes" id="UP001229346"/>
    </source>
</evidence>